<proteinExistence type="predicted"/>
<sequence>MFIVITSWLFAKDFRGLAIYPFIFLRDKSLRDNPKIIHHEKIHLRQQIEMLWIFFFLWYGIEFLIRWIQFKNPTVAYFNISFEKEAYANEIDFDYLKNRKFWSFTKYLS</sequence>
<evidence type="ECO:0000256" key="1">
    <source>
        <dbReference type="SAM" id="Phobius"/>
    </source>
</evidence>
<comment type="caution">
    <text evidence="2">The sequence shown here is derived from an EMBL/GenBank/DDBJ whole genome shotgun (WGS) entry which is preliminary data.</text>
</comment>
<dbReference type="Proteomes" id="UP001549146">
    <property type="component" value="Unassembled WGS sequence"/>
</dbReference>
<protein>
    <recommendedName>
        <fullName evidence="4">BlaR1 peptidase M56</fullName>
    </recommendedName>
</protein>
<name>A0ABV2LZL0_9FLAO</name>
<keyword evidence="1" id="KW-1133">Transmembrane helix</keyword>
<keyword evidence="1" id="KW-0472">Membrane</keyword>
<evidence type="ECO:0008006" key="4">
    <source>
        <dbReference type="Google" id="ProtNLM"/>
    </source>
</evidence>
<organism evidence="2 3">
    <name type="scientific">Moheibacter stercoris</name>
    <dbReference type="NCBI Taxonomy" id="1628251"/>
    <lineage>
        <taxon>Bacteria</taxon>
        <taxon>Pseudomonadati</taxon>
        <taxon>Bacteroidota</taxon>
        <taxon>Flavobacteriia</taxon>
        <taxon>Flavobacteriales</taxon>
        <taxon>Weeksellaceae</taxon>
        <taxon>Moheibacter</taxon>
    </lineage>
</organism>
<evidence type="ECO:0000313" key="3">
    <source>
        <dbReference type="Proteomes" id="UP001549146"/>
    </source>
</evidence>
<dbReference type="EMBL" id="JBEPMO010000025">
    <property type="protein sequence ID" value="MET3732963.1"/>
    <property type="molecule type" value="Genomic_DNA"/>
</dbReference>
<gene>
    <name evidence="2" type="ORF">ABID46_002555</name>
</gene>
<reference evidence="2 3" key="1">
    <citation type="submission" date="2024-06" db="EMBL/GenBank/DDBJ databases">
        <title>Genomic Encyclopedia of Type Strains, Phase IV (KMG-IV): sequencing the most valuable type-strain genomes for metagenomic binning, comparative biology and taxonomic classification.</title>
        <authorList>
            <person name="Goeker M."/>
        </authorList>
    </citation>
    <scope>NUCLEOTIDE SEQUENCE [LARGE SCALE GENOMIC DNA]</scope>
    <source>
        <strain evidence="2 3">DSM 29388</strain>
    </source>
</reference>
<keyword evidence="3" id="KW-1185">Reference proteome</keyword>
<evidence type="ECO:0000313" key="2">
    <source>
        <dbReference type="EMBL" id="MET3732963.1"/>
    </source>
</evidence>
<accession>A0ABV2LZL0</accession>
<feature type="transmembrane region" description="Helical" evidence="1">
    <location>
        <begin position="50"/>
        <end position="68"/>
    </location>
</feature>
<keyword evidence="1" id="KW-0812">Transmembrane</keyword>